<name>A0A0C2WAL8_SERVB</name>
<proteinExistence type="predicted"/>
<evidence type="ECO:0000313" key="2">
    <source>
        <dbReference type="Proteomes" id="UP000054097"/>
    </source>
</evidence>
<gene>
    <name evidence="1" type="ORF">M408DRAFT_332313</name>
</gene>
<dbReference type="HOGENOM" id="CLU_062292_0_0_1"/>
<reference evidence="1 2" key="1">
    <citation type="submission" date="2014-04" db="EMBL/GenBank/DDBJ databases">
        <authorList>
            <consortium name="DOE Joint Genome Institute"/>
            <person name="Kuo A."/>
            <person name="Zuccaro A."/>
            <person name="Kohler A."/>
            <person name="Nagy L.G."/>
            <person name="Floudas D."/>
            <person name="Copeland A."/>
            <person name="Barry K.W."/>
            <person name="Cichocki N."/>
            <person name="Veneault-Fourrey C."/>
            <person name="LaButti K."/>
            <person name="Lindquist E.A."/>
            <person name="Lipzen A."/>
            <person name="Lundell T."/>
            <person name="Morin E."/>
            <person name="Murat C."/>
            <person name="Sun H."/>
            <person name="Tunlid A."/>
            <person name="Henrissat B."/>
            <person name="Grigoriev I.V."/>
            <person name="Hibbett D.S."/>
            <person name="Martin F."/>
            <person name="Nordberg H.P."/>
            <person name="Cantor M.N."/>
            <person name="Hua S.X."/>
        </authorList>
    </citation>
    <scope>NUCLEOTIDE SEQUENCE [LARGE SCALE GENOMIC DNA]</scope>
    <source>
        <strain evidence="1 2">MAFF 305830</strain>
    </source>
</reference>
<protein>
    <submittedName>
        <fullName evidence="1">Uncharacterized protein</fullName>
    </submittedName>
</protein>
<dbReference type="OrthoDB" id="3169344at2759"/>
<accession>A0A0C2WAL8</accession>
<sequence length="300" mass="34273">MLPDSVVIFSKIKAPNLHSLHVDASRVGADATGFKISEDAYPSLTSLTLVFTRSLLWDIGIYKNLRELKLQTWLDLKIRSDILETILMRPRDFPALETIGLAGLPFECDILLLMLERKNIYAQPGISPIKKLIWRRIPLPYHLLYSITMLLRGMFPDQETYTGFSLDAVGQRMFNESSTGCEMCCYSFRPCSTPTQAGPKTQPTRFWYEECGPRYVAKDIVADPPLTSDLKEWLAGKNERRFSFFHSDREIQGRFHRNYSCPAVRHSPSYFTITGSSLDEFGSDAREERPGLVRGCRARD</sequence>
<dbReference type="EMBL" id="KN824336">
    <property type="protein sequence ID" value="KIM23478.1"/>
    <property type="molecule type" value="Genomic_DNA"/>
</dbReference>
<reference evidence="2" key="2">
    <citation type="submission" date="2015-01" db="EMBL/GenBank/DDBJ databases">
        <title>Evolutionary Origins and Diversification of the Mycorrhizal Mutualists.</title>
        <authorList>
            <consortium name="DOE Joint Genome Institute"/>
            <consortium name="Mycorrhizal Genomics Consortium"/>
            <person name="Kohler A."/>
            <person name="Kuo A."/>
            <person name="Nagy L.G."/>
            <person name="Floudas D."/>
            <person name="Copeland A."/>
            <person name="Barry K.W."/>
            <person name="Cichocki N."/>
            <person name="Veneault-Fourrey C."/>
            <person name="LaButti K."/>
            <person name="Lindquist E.A."/>
            <person name="Lipzen A."/>
            <person name="Lundell T."/>
            <person name="Morin E."/>
            <person name="Murat C."/>
            <person name="Riley R."/>
            <person name="Ohm R."/>
            <person name="Sun H."/>
            <person name="Tunlid A."/>
            <person name="Henrissat B."/>
            <person name="Grigoriev I.V."/>
            <person name="Hibbett D.S."/>
            <person name="Martin F."/>
        </authorList>
    </citation>
    <scope>NUCLEOTIDE SEQUENCE [LARGE SCALE GENOMIC DNA]</scope>
    <source>
        <strain evidence="2">MAFF 305830</strain>
    </source>
</reference>
<keyword evidence="2" id="KW-1185">Reference proteome</keyword>
<evidence type="ECO:0000313" key="1">
    <source>
        <dbReference type="EMBL" id="KIM23478.1"/>
    </source>
</evidence>
<organism evidence="1 2">
    <name type="scientific">Serendipita vermifera MAFF 305830</name>
    <dbReference type="NCBI Taxonomy" id="933852"/>
    <lineage>
        <taxon>Eukaryota</taxon>
        <taxon>Fungi</taxon>
        <taxon>Dikarya</taxon>
        <taxon>Basidiomycota</taxon>
        <taxon>Agaricomycotina</taxon>
        <taxon>Agaricomycetes</taxon>
        <taxon>Sebacinales</taxon>
        <taxon>Serendipitaceae</taxon>
        <taxon>Serendipita</taxon>
    </lineage>
</organism>
<dbReference type="AlphaFoldDB" id="A0A0C2WAL8"/>
<dbReference type="Proteomes" id="UP000054097">
    <property type="component" value="Unassembled WGS sequence"/>
</dbReference>